<dbReference type="eggNOG" id="ENOG502S181">
    <property type="taxonomic scope" value="Eukaryota"/>
</dbReference>
<dbReference type="Gramene" id="ESR66503">
    <property type="protein sequence ID" value="ESR66503"/>
    <property type="gene ID" value="CICLE_v10009733mg"/>
</dbReference>
<dbReference type="EMBL" id="KI535697">
    <property type="protein sequence ID" value="ESR66503.1"/>
    <property type="molecule type" value="Genomic_DNA"/>
</dbReference>
<name>V4U0Y4_CITCL</name>
<protein>
    <submittedName>
        <fullName evidence="1">Uncharacterized protein</fullName>
    </submittedName>
</protein>
<accession>V4U0Y4</accession>
<dbReference type="OrthoDB" id="1095098at2759"/>
<reference evidence="1 2" key="1">
    <citation type="submission" date="2013-10" db="EMBL/GenBank/DDBJ databases">
        <authorList>
            <consortium name="International Citrus Genome Consortium"/>
            <person name="Jenkins J."/>
            <person name="Schmutz J."/>
            <person name="Prochnik S."/>
            <person name="Rokhsar D."/>
            <person name="Gmitter F."/>
            <person name="Ollitrault P."/>
            <person name="Machado M."/>
            <person name="Talon M."/>
            <person name="Wincker P."/>
            <person name="Jaillon O."/>
            <person name="Morgante M."/>
        </authorList>
    </citation>
    <scope>NUCLEOTIDE SEQUENCE</scope>
    <source>
        <strain evidence="2">cv. Clemenules</strain>
    </source>
</reference>
<dbReference type="PANTHER" id="PTHR33972:SF25">
    <property type="entry name" value="GENOME ASSEMBLY, CHROMOSOME: A06"/>
    <property type="match status" value="1"/>
</dbReference>
<organism evidence="1 2">
    <name type="scientific">Citrus clementina</name>
    <name type="common">Clementine</name>
    <name type="synonym">Citrus deliciosa x Citrus sinensis</name>
    <dbReference type="NCBI Taxonomy" id="85681"/>
    <lineage>
        <taxon>Eukaryota</taxon>
        <taxon>Viridiplantae</taxon>
        <taxon>Streptophyta</taxon>
        <taxon>Embryophyta</taxon>
        <taxon>Tracheophyta</taxon>
        <taxon>Spermatophyta</taxon>
        <taxon>Magnoliopsida</taxon>
        <taxon>eudicotyledons</taxon>
        <taxon>Gunneridae</taxon>
        <taxon>Pentapetalae</taxon>
        <taxon>rosids</taxon>
        <taxon>malvids</taxon>
        <taxon>Sapindales</taxon>
        <taxon>Rutaceae</taxon>
        <taxon>Aurantioideae</taxon>
        <taxon>Citrus</taxon>
    </lineage>
</organism>
<dbReference type="AlphaFoldDB" id="V4U0Y4"/>
<keyword evidence="2" id="KW-1185">Reference proteome</keyword>
<sequence length="165" mass="18228">MARILTKTQSLLSHSLKSSQPLIPLSINRYRSFKPELVEINLDSSSATSDSGTEAIEKKLEDTIHRLIVQNSSPDWLPFIPGSSFWVPPTSQAAQQSHTVANLVTKLANHLTEEESLSFVTPRGWPCSSFLIQDAKEDEAEVAEEEGDDVQVKVLLVPLTDNKST</sequence>
<evidence type="ECO:0000313" key="2">
    <source>
        <dbReference type="Proteomes" id="UP000030687"/>
    </source>
</evidence>
<evidence type="ECO:0000313" key="1">
    <source>
        <dbReference type="EMBL" id="ESR66503.1"/>
    </source>
</evidence>
<dbReference type="STRING" id="85681.V4U0Y4"/>
<gene>
    <name evidence="1" type="ORF">CICLE_v10009733mg</name>
</gene>
<dbReference type="PANTHER" id="PTHR33972">
    <property type="entry name" value="EXPRESSED PROTEIN"/>
    <property type="match status" value="1"/>
</dbReference>
<dbReference type="OMA" id="IYLHHRH"/>
<proteinExistence type="predicted"/>
<dbReference type="FunCoup" id="V4U0Y4">
    <property type="interactions" value="199"/>
</dbReference>
<dbReference type="InParanoid" id="V4U0Y4"/>
<dbReference type="Proteomes" id="UP000030687">
    <property type="component" value="Unassembled WGS sequence"/>
</dbReference>